<sequence length="205" mass="22669">MKTLSKLILLILLSASFMACEKSSDGPSNENPGPVKGPVIGNGEVVDNTLYMAFKTPDWERKIDCTHLDLDPIGLNDSTSYVSATSASTNETFYFSFPRDSSVMVRSSNIKKYGITRVGANKKPFEFSQTLPIIANSTTKLVSLSGSSSDSYNEVLEIKYIGVKGNYAQFQIKCRYSMSMGEVLNESNKRLVTGTFHFKVKTKRI</sequence>
<evidence type="ECO:0000313" key="2">
    <source>
        <dbReference type="EMBL" id="MEJ2905631.1"/>
    </source>
</evidence>
<dbReference type="EMBL" id="JBBEUB010000014">
    <property type="protein sequence ID" value="MEJ2905631.1"/>
    <property type="molecule type" value="Genomic_DNA"/>
</dbReference>
<organism evidence="2 3">
    <name type="scientific">Pedobacter panaciterrae</name>
    <dbReference type="NCBI Taxonomy" id="363849"/>
    <lineage>
        <taxon>Bacteria</taxon>
        <taxon>Pseudomonadati</taxon>
        <taxon>Bacteroidota</taxon>
        <taxon>Sphingobacteriia</taxon>
        <taxon>Sphingobacteriales</taxon>
        <taxon>Sphingobacteriaceae</taxon>
        <taxon>Pedobacter</taxon>
    </lineage>
</organism>
<evidence type="ECO:0008006" key="4">
    <source>
        <dbReference type="Google" id="ProtNLM"/>
    </source>
</evidence>
<protein>
    <recommendedName>
        <fullName evidence="4">Lipoprotein</fullName>
    </recommendedName>
</protein>
<proteinExistence type="predicted"/>
<dbReference type="RefSeq" id="WP_337718000.1">
    <property type="nucleotide sequence ID" value="NZ_JBBEUB010000014.1"/>
</dbReference>
<keyword evidence="3" id="KW-1185">Reference proteome</keyword>
<accession>A0ABU8NU40</accession>
<name>A0ABU8NU40_9SPHI</name>
<reference evidence="2 3" key="1">
    <citation type="submission" date="2024-03" db="EMBL/GenBank/DDBJ databases">
        <title>Sequence of Lycoming College Course Isolates.</title>
        <authorList>
            <person name="Plotts O."/>
            <person name="Newman J."/>
        </authorList>
    </citation>
    <scope>NUCLEOTIDE SEQUENCE [LARGE SCALE GENOMIC DNA]</scope>
    <source>
        <strain evidence="2 3">CJB-3</strain>
    </source>
</reference>
<gene>
    <name evidence="2" type="ORF">WAE58_24520</name>
</gene>
<dbReference type="Proteomes" id="UP001378956">
    <property type="component" value="Unassembled WGS sequence"/>
</dbReference>
<evidence type="ECO:0000313" key="3">
    <source>
        <dbReference type="Proteomes" id="UP001378956"/>
    </source>
</evidence>
<keyword evidence="1" id="KW-0732">Signal</keyword>
<evidence type="ECO:0000256" key="1">
    <source>
        <dbReference type="SAM" id="SignalP"/>
    </source>
</evidence>
<feature type="chain" id="PRO_5047181608" description="Lipoprotein" evidence="1">
    <location>
        <begin position="20"/>
        <end position="205"/>
    </location>
</feature>
<dbReference type="PROSITE" id="PS51257">
    <property type="entry name" value="PROKAR_LIPOPROTEIN"/>
    <property type="match status" value="1"/>
</dbReference>
<comment type="caution">
    <text evidence="2">The sequence shown here is derived from an EMBL/GenBank/DDBJ whole genome shotgun (WGS) entry which is preliminary data.</text>
</comment>
<feature type="signal peptide" evidence="1">
    <location>
        <begin position="1"/>
        <end position="19"/>
    </location>
</feature>